<dbReference type="Gene3D" id="3.40.50.620">
    <property type="entry name" value="HUPs"/>
    <property type="match status" value="1"/>
</dbReference>
<evidence type="ECO:0000256" key="3">
    <source>
        <dbReference type="ARBA" id="ARBA00022598"/>
    </source>
</evidence>
<dbReference type="PANTHER" id="PTHR43033">
    <property type="entry name" value="TRNA(ILE)-LYSIDINE SYNTHASE-RELATED"/>
    <property type="match status" value="1"/>
</dbReference>
<protein>
    <recommendedName>
        <fullName evidence="8">tRNA(Ile)-lysidine synthase</fullName>
        <ecNumber evidence="8">6.3.4.19</ecNumber>
    </recommendedName>
    <alternativeName>
        <fullName evidence="8">tRNA(Ile)-2-lysyl-cytidine synthase</fullName>
    </alternativeName>
    <alternativeName>
        <fullName evidence="8">tRNA(Ile)-lysidine synthetase</fullName>
    </alternativeName>
</protein>
<dbReference type="SUPFAM" id="SSF52402">
    <property type="entry name" value="Adenine nucleotide alpha hydrolases-like"/>
    <property type="match status" value="1"/>
</dbReference>
<dbReference type="InterPro" id="IPR014729">
    <property type="entry name" value="Rossmann-like_a/b/a_fold"/>
</dbReference>
<evidence type="ECO:0000313" key="11">
    <source>
        <dbReference type="Proteomes" id="UP000325292"/>
    </source>
</evidence>
<dbReference type="EMBL" id="CP019454">
    <property type="protein sequence ID" value="AUW95336.1"/>
    <property type="molecule type" value="Genomic_DNA"/>
</dbReference>
<dbReference type="CDD" id="cd01992">
    <property type="entry name" value="TilS_N"/>
    <property type="match status" value="1"/>
</dbReference>
<dbReference type="HAMAP" id="MF_01161">
    <property type="entry name" value="tRNA_Ile_lys_synt"/>
    <property type="match status" value="1"/>
</dbReference>
<evidence type="ECO:0000256" key="5">
    <source>
        <dbReference type="ARBA" id="ARBA00022741"/>
    </source>
</evidence>
<comment type="subcellular location">
    <subcellularLocation>
        <location evidence="1 8">Cytoplasm</location>
    </subcellularLocation>
</comment>
<dbReference type="SUPFAM" id="SSF56037">
    <property type="entry name" value="PheT/TilS domain"/>
    <property type="match status" value="1"/>
</dbReference>
<gene>
    <name evidence="8" type="primary">tilS</name>
    <name evidence="10" type="ORF">BXT84_01780</name>
</gene>
<dbReference type="Pfam" id="PF01171">
    <property type="entry name" value="ATP_bind_3"/>
    <property type="match status" value="1"/>
</dbReference>
<comment type="domain">
    <text evidence="8">The N-terminal region contains the highly conserved SGGXDS motif, predicted to be a P-loop motif involved in ATP binding.</text>
</comment>
<dbReference type="NCBIfam" id="TIGR02432">
    <property type="entry name" value="lysidine_TilS_N"/>
    <property type="match status" value="1"/>
</dbReference>
<evidence type="ECO:0000256" key="8">
    <source>
        <dbReference type="HAMAP-Rule" id="MF_01161"/>
    </source>
</evidence>
<organism evidence="10 11">
    <name type="scientific">Sulfobacillus thermotolerans</name>
    <dbReference type="NCBI Taxonomy" id="338644"/>
    <lineage>
        <taxon>Bacteria</taxon>
        <taxon>Bacillati</taxon>
        <taxon>Bacillota</taxon>
        <taxon>Clostridia</taxon>
        <taxon>Eubacteriales</taxon>
        <taxon>Clostridiales Family XVII. Incertae Sedis</taxon>
        <taxon>Sulfobacillus</taxon>
    </lineage>
</organism>
<proteinExistence type="inferred from homology"/>
<comment type="function">
    <text evidence="8">Ligates lysine onto the cytidine present at position 34 of the AUA codon-specific tRNA(Ile) that contains the anticodon CAU, in an ATP-dependent manner. Cytidine is converted to lysidine, thus changing the amino acid specificity of the tRNA from methionine to isoleucine.</text>
</comment>
<dbReference type="InterPro" id="IPR012796">
    <property type="entry name" value="Lysidine-tRNA-synth_C"/>
</dbReference>
<reference evidence="10 11" key="1">
    <citation type="journal article" date="2019" name="Sci. Rep.">
        <title>Sulfobacillus thermotolerans: new insights into resistance and metabolic capacities of acidophilic chemolithotrophs.</title>
        <authorList>
            <person name="Panyushkina A.E."/>
            <person name="Babenko V.V."/>
            <person name="Nikitina A.S."/>
            <person name="Selezneva O.V."/>
            <person name="Tsaplina I.A."/>
            <person name="Letarova M.A."/>
            <person name="Kostryukova E.S."/>
            <person name="Letarov A.V."/>
        </authorList>
    </citation>
    <scope>NUCLEOTIDE SEQUENCE [LARGE SCALE GENOMIC DNA]</scope>
    <source>
        <strain evidence="10 11">Kr1</strain>
    </source>
</reference>
<dbReference type="Pfam" id="PF11734">
    <property type="entry name" value="TilS_C"/>
    <property type="match status" value="1"/>
</dbReference>
<comment type="similarity">
    <text evidence="8">Belongs to the tRNA(Ile)-lysidine synthase family.</text>
</comment>
<evidence type="ECO:0000313" key="10">
    <source>
        <dbReference type="EMBL" id="AUW95336.1"/>
    </source>
</evidence>
<feature type="binding site" evidence="8">
    <location>
        <begin position="29"/>
        <end position="34"/>
    </location>
    <ligand>
        <name>ATP</name>
        <dbReference type="ChEBI" id="CHEBI:30616"/>
    </ligand>
</feature>
<keyword evidence="11" id="KW-1185">Reference proteome</keyword>
<dbReference type="NCBIfam" id="TIGR02433">
    <property type="entry name" value="lysidine_TilS_C"/>
    <property type="match status" value="1"/>
</dbReference>
<evidence type="ECO:0000256" key="7">
    <source>
        <dbReference type="ARBA" id="ARBA00048539"/>
    </source>
</evidence>
<dbReference type="PANTHER" id="PTHR43033:SF1">
    <property type="entry name" value="TRNA(ILE)-LYSIDINE SYNTHASE-RELATED"/>
    <property type="match status" value="1"/>
</dbReference>
<dbReference type="InterPro" id="IPR012795">
    <property type="entry name" value="tRNA_Ile_lys_synt_N"/>
</dbReference>
<evidence type="ECO:0000256" key="1">
    <source>
        <dbReference type="ARBA" id="ARBA00004496"/>
    </source>
</evidence>
<accession>A0ABN5H3N6</accession>
<evidence type="ECO:0000259" key="9">
    <source>
        <dbReference type="SMART" id="SM00977"/>
    </source>
</evidence>
<keyword evidence="3 8" id="KW-0436">Ligase</keyword>
<evidence type="ECO:0000256" key="6">
    <source>
        <dbReference type="ARBA" id="ARBA00022840"/>
    </source>
</evidence>
<dbReference type="Proteomes" id="UP000325292">
    <property type="component" value="Chromosome"/>
</dbReference>
<dbReference type="EC" id="6.3.4.19" evidence="8"/>
<dbReference type="InterPro" id="IPR011063">
    <property type="entry name" value="TilS/TtcA_N"/>
</dbReference>
<evidence type="ECO:0000256" key="2">
    <source>
        <dbReference type="ARBA" id="ARBA00022490"/>
    </source>
</evidence>
<sequence length="455" mass="51746">MGVLSIEQRFLDTARRLWAPGATIIVGVSGGADSLALLFLLARINPQWPVTLQPVHVDHNLRSNSADDAAWVQQVVRDRLGMDVVVEAIHIVRERGESWEMAARRERYRILRSYRQQAGPDAWIAVAHHQRDQAETVLMRLITGTGIQGLQGMREKTQDIVRPLLTFSPGSLRDYLQAHDVSWREDPTNQDPYWLRNRIRWQLLPLLQTRFNPQIETTLAQLAERAQEEYQVIAQSSEQFLISWNIDVRADPLLLPKAFGLLLPAVQADVMRRIGQVRGLRLSQKHIRQARDGIAQWPKRFRVWQNAQGDWLIAGDSAAIHTLWPSHELPLQGSLMLPGGRLVVSQTFYKEPQASATFINADRWSALKVRAWRPGDRIEPLGMAGHHKKLQDIFVDAKLPWSQRRLWPVIVAAEDDRLVLAVAGLVTAEAARCKIGGRCHQIEYFQGDFPVKEGI</sequence>
<dbReference type="SMART" id="SM00977">
    <property type="entry name" value="TilS_C"/>
    <property type="match status" value="1"/>
</dbReference>
<keyword evidence="6 8" id="KW-0067">ATP-binding</keyword>
<dbReference type="InterPro" id="IPR012094">
    <property type="entry name" value="tRNA_Ile_lys_synt"/>
</dbReference>
<keyword evidence="5 8" id="KW-0547">Nucleotide-binding</keyword>
<feature type="domain" description="Lysidine-tRNA(Ile) synthetase C-terminal" evidence="9">
    <location>
        <begin position="367"/>
        <end position="444"/>
    </location>
</feature>
<keyword evidence="4 8" id="KW-0819">tRNA processing</keyword>
<keyword evidence="2 8" id="KW-0963">Cytoplasm</keyword>
<evidence type="ECO:0000256" key="4">
    <source>
        <dbReference type="ARBA" id="ARBA00022694"/>
    </source>
</evidence>
<comment type="catalytic activity">
    <reaction evidence="7 8">
        <text>cytidine(34) in tRNA(Ile2) + L-lysine + ATP = lysidine(34) in tRNA(Ile2) + AMP + diphosphate + H(+)</text>
        <dbReference type="Rhea" id="RHEA:43744"/>
        <dbReference type="Rhea" id="RHEA-COMP:10625"/>
        <dbReference type="Rhea" id="RHEA-COMP:10670"/>
        <dbReference type="ChEBI" id="CHEBI:15378"/>
        <dbReference type="ChEBI" id="CHEBI:30616"/>
        <dbReference type="ChEBI" id="CHEBI:32551"/>
        <dbReference type="ChEBI" id="CHEBI:33019"/>
        <dbReference type="ChEBI" id="CHEBI:82748"/>
        <dbReference type="ChEBI" id="CHEBI:83665"/>
        <dbReference type="ChEBI" id="CHEBI:456215"/>
        <dbReference type="EC" id="6.3.4.19"/>
    </reaction>
</comment>
<name>A0ABN5H3N6_9FIRM</name>